<organism evidence="1">
    <name type="scientific">Rheinheimera sp. BAL341</name>
    <dbReference type="NCBI Taxonomy" id="1708203"/>
    <lineage>
        <taxon>Bacteria</taxon>
        <taxon>Pseudomonadati</taxon>
        <taxon>Pseudomonadota</taxon>
        <taxon>Gammaproteobacteria</taxon>
        <taxon>Chromatiales</taxon>
        <taxon>Chromatiaceae</taxon>
        <taxon>Rheinheimera</taxon>
    </lineage>
</organism>
<evidence type="ECO:0000313" key="1">
    <source>
        <dbReference type="EMBL" id="VHO06571.1"/>
    </source>
</evidence>
<dbReference type="AlphaFoldDB" id="A0A486XY60"/>
<protein>
    <submittedName>
        <fullName evidence="1">Uncharacterized protein</fullName>
    </submittedName>
</protein>
<dbReference type="EMBL" id="CAAJGR010000034">
    <property type="protein sequence ID" value="VHO06571.1"/>
    <property type="molecule type" value="Genomic_DNA"/>
</dbReference>
<name>A0A486XY60_9GAMM</name>
<gene>
    <name evidence="1" type="ORF">BAL341_3585</name>
</gene>
<reference evidence="1" key="1">
    <citation type="submission" date="2019-04" db="EMBL/GenBank/DDBJ databases">
        <authorList>
            <person name="Brambilla D."/>
        </authorList>
    </citation>
    <scope>NUCLEOTIDE SEQUENCE</scope>
    <source>
        <strain evidence="1">BAL1</strain>
    </source>
</reference>
<accession>A0A486XY60</accession>
<proteinExistence type="predicted"/>
<sequence>MTKPDAFEQQLKQHYQHDKACHPLPEQIRTALDEKARQQQDISLLRRLGWQGLWRNTQLALSCALVVVMGYLLIPFQSPQQWHYQISYSQDPTYSRVQHHSVSADATPTAIALNNTADAAYQQFLAAEQGTKAFHAQTGLLQQQADYWQIRVCNDLLVTIDKQLFSQLQRSPDIDSLGQQWVEFISNPAGQLIAIRAANQALHCPHS</sequence>